<accession>A0A9N9ZNU4</accession>
<sequence>MSILTRKMGDRYDLTKRFSARLYTACELHTLLMFPKHLMQWRSLLTFHEFGMAEFIVNNRFSPAATARGGNRDLWPHEAVMIR</sequence>
<evidence type="ECO:0000313" key="1">
    <source>
        <dbReference type="EMBL" id="CAH0058550.1"/>
    </source>
</evidence>
<organism evidence="1 2">
    <name type="scientific">Clonostachys solani</name>
    <dbReference type="NCBI Taxonomy" id="160281"/>
    <lineage>
        <taxon>Eukaryota</taxon>
        <taxon>Fungi</taxon>
        <taxon>Dikarya</taxon>
        <taxon>Ascomycota</taxon>
        <taxon>Pezizomycotina</taxon>
        <taxon>Sordariomycetes</taxon>
        <taxon>Hypocreomycetidae</taxon>
        <taxon>Hypocreales</taxon>
        <taxon>Bionectriaceae</taxon>
        <taxon>Clonostachys</taxon>
    </lineage>
</organism>
<protein>
    <submittedName>
        <fullName evidence="1">Uncharacterized protein</fullName>
    </submittedName>
</protein>
<keyword evidence="2" id="KW-1185">Reference proteome</keyword>
<evidence type="ECO:0000313" key="2">
    <source>
        <dbReference type="Proteomes" id="UP000775872"/>
    </source>
</evidence>
<proteinExistence type="predicted"/>
<reference evidence="2" key="1">
    <citation type="submission" date="2019-06" db="EMBL/GenBank/DDBJ databases">
        <authorList>
            <person name="Broberg M."/>
        </authorList>
    </citation>
    <scope>NUCLEOTIDE SEQUENCE [LARGE SCALE GENOMIC DNA]</scope>
</reference>
<reference evidence="1 2" key="2">
    <citation type="submission" date="2021-10" db="EMBL/GenBank/DDBJ databases">
        <authorList>
            <person name="Piombo E."/>
        </authorList>
    </citation>
    <scope>NUCLEOTIDE SEQUENCE [LARGE SCALE GENOMIC DNA]</scope>
</reference>
<dbReference type="AlphaFoldDB" id="A0A9N9ZNU4"/>
<comment type="caution">
    <text evidence="1">The sequence shown here is derived from an EMBL/GenBank/DDBJ whole genome shotgun (WGS) entry which is preliminary data.</text>
</comment>
<gene>
    <name evidence="1" type="ORF">CSOL1703_00009034</name>
</gene>
<dbReference type="Proteomes" id="UP000775872">
    <property type="component" value="Unassembled WGS sequence"/>
</dbReference>
<name>A0A9N9ZNU4_9HYPO</name>
<dbReference type="EMBL" id="CABFOC020000082">
    <property type="protein sequence ID" value="CAH0058550.1"/>
    <property type="molecule type" value="Genomic_DNA"/>
</dbReference>
<dbReference type="OrthoDB" id="10557870at2759"/>